<comment type="caution">
    <text evidence="2">The sequence shown here is derived from an EMBL/GenBank/DDBJ whole genome shotgun (WGS) entry which is preliminary data.</text>
</comment>
<accession>A0A7W6GN72</accession>
<dbReference type="Proteomes" id="UP000574761">
    <property type="component" value="Unassembled WGS sequence"/>
</dbReference>
<dbReference type="EMBL" id="JACIEE010000012">
    <property type="protein sequence ID" value="MBB3979669.1"/>
    <property type="molecule type" value="Genomic_DNA"/>
</dbReference>
<feature type="domain" description="Enolase C-terminal" evidence="1">
    <location>
        <begin position="1"/>
        <end position="58"/>
    </location>
</feature>
<dbReference type="InterPro" id="IPR036849">
    <property type="entry name" value="Enolase-like_C_sf"/>
</dbReference>
<dbReference type="InterPro" id="IPR029065">
    <property type="entry name" value="Enolase_C-like"/>
</dbReference>
<dbReference type="Pfam" id="PF13378">
    <property type="entry name" value="MR_MLE_C"/>
    <property type="match status" value="1"/>
</dbReference>
<dbReference type="SUPFAM" id="SSF51604">
    <property type="entry name" value="Enolase C-terminal domain-like"/>
    <property type="match status" value="1"/>
</dbReference>
<name>A0A7W6GN72_9HYPH</name>
<dbReference type="AlphaFoldDB" id="A0A7W6GN72"/>
<keyword evidence="3" id="KW-1185">Reference proteome</keyword>
<evidence type="ECO:0000313" key="2">
    <source>
        <dbReference type="EMBL" id="MBB3979669.1"/>
    </source>
</evidence>
<sequence length="94" mass="10497">MSDANRGWPVSEAVKFTCLIEKYDIAGFEEPCHLYDDARMMAQVRASTSIPIDAGQSEVRNLFVPPQSKRSAFQTHLHRLNAMAEWKAVAGSLT</sequence>
<organism evidence="2 3">
    <name type="scientific">Mycoplana azooxidifex</name>
    <dbReference type="NCBI Taxonomy" id="1636188"/>
    <lineage>
        <taxon>Bacteria</taxon>
        <taxon>Pseudomonadati</taxon>
        <taxon>Pseudomonadota</taxon>
        <taxon>Alphaproteobacteria</taxon>
        <taxon>Hyphomicrobiales</taxon>
        <taxon>Rhizobiaceae</taxon>
        <taxon>Mycoplana</taxon>
    </lineage>
</organism>
<reference evidence="2 3" key="1">
    <citation type="submission" date="2020-08" db="EMBL/GenBank/DDBJ databases">
        <title>Genomic Encyclopedia of Type Strains, Phase IV (KMG-IV): sequencing the most valuable type-strain genomes for metagenomic binning, comparative biology and taxonomic classification.</title>
        <authorList>
            <person name="Goeker M."/>
        </authorList>
    </citation>
    <scope>NUCLEOTIDE SEQUENCE [LARGE SCALE GENOMIC DNA]</scope>
    <source>
        <strain evidence="2 3">DSM 100211</strain>
    </source>
</reference>
<evidence type="ECO:0000313" key="3">
    <source>
        <dbReference type="Proteomes" id="UP000574761"/>
    </source>
</evidence>
<protein>
    <submittedName>
        <fullName evidence="2">L-alanine-DL-glutamate epimerase-like enolase superfamily enzyme</fullName>
    </submittedName>
</protein>
<gene>
    <name evidence="2" type="ORF">GGQ64_004913</name>
</gene>
<dbReference type="Gene3D" id="3.20.20.120">
    <property type="entry name" value="Enolase-like C-terminal domain"/>
    <property type="match status" value="1"/>
</dbReference>
<proteinExistence type="predicted"/>
<evidence type="ECO:0000259" key="1">
    <source>
        <dbReference type="Pfam" id="PF13378"/>
    </source>
</evidence>